<dbReference type="GeneID" id="85225100"/>
<dbReference type="InterPro" id="IPR036322">
    <property type="entry name" value="WD40_repeat_dom_sf"/>
</dbReference>
<dbReference type="AlphaFoldDB" id="A0AAF0F540"/>
<accession>A0AAF0F540</accession>
<evidence type="ECO:0000313" key="5">
    <source>
        <dbReference type="EMBL" id="WFD38498.1"/>
    </source>
</evidence>
<dbReference type="Pfam" id="PF00400">
    <property type="entry name" value="WD40"/>
    <property type="match status" value="2"/>
</dbReference>
<evidence type="ECO:0000256" key="4">
    <source>
        <dbReference type="SAM" id="MobiDB-lite"/>
    </source>
</evidence>
<evidence type="ECO:0000256" key="3">
    <source>
        <dbReference type="PROSITE-ProRule" id="PRU00221"/>
    </source>
</evidence>
<dbReference type="PANTHER" id="PTHR15574">
    <property type="entry name" value="WD REPEAT DOMAIN-CONTAINING FAMILY"/>
    <property type="match status" value="1"/>
</dbReference>
<name>A0AAF0F540_9BASI</name>
<evidence type="ECO:0000256" key="2">
    <source>
        <dbReference type="ARBA" id="ARBA00022737"/>
    </source>
</evidence>
<reference evidence="5" key="1">
    <citation type="submission" date="2023-03" db="EMBL/GenBank/DDBJ databases">
        <title>Mating type loci evolution in Malassezia.</title>
        <authorList>
            <person name="Coelho M.A."/>
        </authorList>
    </citation>
    <scope>NUCLEOTIDE SEQUENCE</scope>
    <source>
        <strain evidence="5">CBS 9431</strain>
    </source>
</reference>
<dbReference type="GO" id="GO:0080008">
    <property type="term" value="C:Cul4-RING E3 ubiquitin ligase complex"/>
    <property type="evidence" value="ECO:0007669"/>
    <property type="project" value="TreeGrafter"/>
</dbReference>
<dbReference type="SUPFAM" id="SSF50978">
    <property type="entry name" value="WD40 repeat-like"/>
    <property type="match status" value="1"/>
</dbReference>
<proteinExistence type="predicted"/>
<organism evidence="5 6">
    <name type="scientific">Malassezia japonica</name>
    <dbReference type="NCBI Taxonomy" id="223818"/>
    <lineage>
        <taxon>Eukaryota</taxon>
        <taxon>Fungi</taxon>
        <taxon>Dikarya</taxon>
        <taxon>Basidiomycota</taxon>
        <taxon>Ustilaginomycotina</taxon>
        <taxon>Malasseziomycetes</taxon>
        <taxon>Malasseziales</taxon>
        <taxon>Malasseziaceae</taxon>
        <taxon>Malassezia</taxon>
    </lineage>
</organism>
<keyword evidence="2" id="KW-0677">Repeat</keyword>
<keyword evidence="6" id="KW-1185">Reference proteome</keyword>
<dbReference type="PROSITE" id="PS50082">
    <property type="entry name" value="WD_REPEATS_2"/>
    <property type="match status" value="1"/>
</dbReference>
<feature type="region of interest" description="Disordered" evidence="4">
    <location>
        <begin position="546"/>
        <end position="568"/>
    </location>
</feature>
<gene>
    <name evidence="5" type="ORF">MJAP1_001451</name>
</gene>
<keyword evidence="1 3" id="KW-0853">WD repeat</keyword>
<feature type="region of interest" description="Disordered" evidence="4">
    <location>
        <begin position="480"/>
        <end position="501"/>
    </location>
</feature>
<dbReference type="RefSeq" id="XP_060121395.1">
    <property type="nucleotide sequence ID" value="XM_060265412.1"/>
</dbReference>
<feature type="repeat" description="WD" evidence="3">
    <location>
        <begin position="79"/>
        <end position="120"/>
    </location>
</feature>
<dbReference type="InterPro" id="IPR045151">
    <property type="entry name" value="DCAF8"/>
</dbReference>
<dbReference type="GO" id="GO:0045717">
    <property type="term" value="P:negative regulation of fatty acid biosynthetic process"/>
    <property type="evidence" value="ECO:0007669"/>
    <property type="project" value="TreeGrafter"/>
</dbReference>
<dbReference type="Gene3D" id="2.130.10.10">
    <property type="entry name" value="YVTN repeat-like/Quinoprotein amine dehydrogenase"/>
    <property type="match status" value="1"/>
</dbReference>
<evidence type="ECO:0000256" key="1">
    <source>
        <dbReference type="ARBA" id="ARBA00022574"/>
    </source>
</evidence>
<dbReference type="InterPro" id="IPR001680">
    <property type="entry name" value="WD40_rpt"/>
</dbReference>
<dbReference type="InterPro" id="IPR015943">
    <property type="entry name" value="WD40/YVTN_repeat-like_dom_sf"/>
</dbReference>
<evidence type="ECO:0000313" key="6">
    <source>
        <dbReference type="Proteomes" id="UP001217754"/>
    </source>
</evidence>
<dbReference type="SMART" id="SM00320">
    <property type="entry name" value="WD40"/>
    <property type="match status" value="4"/>
</dbReference>
<dbReference type="PANTHER" id="PTHR15574:SF40">
    <property type="entry name" value="WD AND TETRATRICOPEPTIDE REPEATS PROTEIN 1"/>
    <property type="match status" value="1"/>
</dbReference>
<dbReference type="EMBL" id="CP119959">
    <property type="protein sequence ID" value="WFD38498.1"/>
    <property type="molecule type" value="Genomic_DNA"/>
</dbReference>
<protein>
    <submittedName>
        <fullName evidence="5">Uncharacterized protein</fullName>
    </submittedName>
</protein>
<dbReference type="Proteomes" id="UP001217754">
    <property type="component" value="Chromosome 2"/>
</dbReference>
<sequence length="568" mass="62950">MQTRRGILSEAIRTAGFPYLHEVRGHRSCINALAFSRGSGQWLASGGDDMRIHVRDLFDYDPQRPGTAESSTYRTHARLLGHTSNIFSLSWSCGNRHLFSGGNDQQVLCYDLNYGDAPAYTIRTNAERRFSDAVVSSHEAGIREVSAHPTNPNLLLSSSDCGELFLVDLRLPDTHVAAFGYFPAQLASAQWNPNESDGRTFAVATVCEPNAGVALFDTRKVFREQSSYVDIDDSLVRYASELCIKRPPHGAAVRRMETTGAQFDPSGRFLVADVSLFHPVLYAVGSPEPLATMSSLERYPHMNPCLSHPPHSTLDKYAGYRNSCTVKRGSFGFESQTGHLYYVTGSDDFRAYGWRIPHTETLLAQREAMPATDWLAHSTKGTDQVWFRTDASRDVPTMVKPPDLYAPSFTLEGSRSIVNSALCHPTLPMVATAGIERVVRLHYSTPASIEHTLDDYLANRPSTRSRMRAMNTAAVVRAIRRNHGRLDSDSDSDSAEATDRAEEHLAAHYEPDGVPRPPTAAELADEEAIALFDELLREEESRTLFSSDRYLDLSDDSEADTTSTSSDE</sequence>
<dbReference type="GO" id="GO:0005737">
    <property type="term" value="C:cytoplasm"/>
    <property type="evidence" value="ECO:0007669"/>
    <property type="project" value="TreeGrafter"/>
</dbReference>